<dbReference type="EMBL" id="JPWF01000008">
    <property type="protein sequence ID" value="RCK36320.1"/>
    <property type="molecule type" value="Genomic_DNA"/>
</dbReference>
<evidence type="ECO:0000313" key="2">
    <source>
        <dbReference type="Proteomes" id="UP000253226"/>
    </source>
</evidence>
<dbReference type="Proteomes" id="UP000253226">
    <property type="component" value="Unassembled WGS sequence"/>
</dbReference>
<proteinExistence type="predicted"/>
<protein>
    <submittedName>
        <fullName evidence="1">Uncharacterized protein</fullName>
    </submittedName>
</protein>
<gene>
    <name evidence="1" type="ORF">TH19_13695</name>
</gene>
<evidence type="ECO:0000313" key="1">
    <source>
        <dbReference type="EMBL" id="RCK36320.1"/>
    </source>
</evidence>
<reference evidence="1 2" key="1">
    <citation type="submission" date="2014-07" db="EMBL/GenBank/DDBJ databases">
        <title>Draft genome sequence of Thalassospira profundimaris 35.</title>
        <authorList>
            <person name="Lai Q."/>
            <person name="Shao Z."/>
        </authorList>
    </citation>
    <scope>NUCLEOTIDE SEQUENCE [LARGE SCALE GENOMIC DNA]</scope>
    <source>
        <strain evidence="1 2">35</strain>
    </source>
</reference>
<name>A0A367W7A8_9PROT</name>
<comment type="caution">
    <text evidence="1">The sequence shown here is derived from an EMBL/GenBank/DDBJ whole genome shotgun (WGS) entry which is preliminary data.</text>
</comment>
<organism evidence="1 2">
    <name type="scientific">Thalassospira profundimaris</name>
    <dbReference type="NCBI Taxonomy" id="502049"/>
    <lineage>
        <taxon>Bacteria</taxon>
        <taxon>Pseudomonadati</taxon>
        <taxon>Pseudomonadota</taxon>
        <taxon>Alphaproteobacteria</taxon>
        <taxon>Rhodospirillales</taxon>
        <taxon>Thalassospiraceae</taxon>
        <taxon>Thalassospira</taxon>
    </lineage>
</organism>
<sequence length="95" mass="10615">MICRGFSQGRYGRGLATESNTVCYIVDHVAVQTDVSQFARIKFAQRDLGLVLNAKSTKESKNFSYDHFITYFKPADCSASIQITGMFSPLYSVSE</sequence>
<accession>A0A367W7A8</accession>
<dbReference type="AlphaFoldDB" id="A0A367W7A8"/>